<dbReference type="Proteomes" id="UP000555103">
    <property type="component" value="Unassembled WGS sequence"/>
</dbReference>
<dbReference type="GO" id="GO:0004493">
    <property type="term" value="F:methylmalonyl-CoA epimerase activity"/>
    <property type="evidence" value="ECO:0007669"/>
    <property type="project" value="TreeGrafter"/>
</dbReference>
<dbReference type="RefSeq" id="WP_183306001.1">
    <property type="nucleotide sequence ID" value="NZ_JACIEP010000003.1"/>
</dbReference>
<evidence type="ECO:0000313" key="3">
    <source>
        <dbReference type="EMBL" id="MBB4035049.1"/>
    </source>
</evidence>
<accession>A0A840CK56</accession>
<dbReference type="InterPro" id="IPR004360">
    <property type="entry name" value="Glyas_Fos-R_dOase_dom"/>
</dbReference>
<dbReference type="InterPro" id="IPR037523">
    <property type="entry name" value="VOC_core"/>
</dbReference>
<dbReference type="Pfam" id="PF00903">
    <property type="entry name" value="Glyoxalase"/>
    <property type="match status" value="1"/>
</dbReference>
<dbReference type="SUPFAM" id="SSF54593">
    <property type="entry name" value="Glyoxalase/Bleomycin resistance protein/Dihydroxybiphenyl dioxygenase"/>
    <property type="match status" value="1"/>
</dbReference>
<dbReference type="GO" id="GO:0046491">
    <property type="term" value="P:L-methylmalonyl-CoA metabolic process"/>
    <property type="evidence" value="ECO:0007669"/>
    <property type="project" value="TreeGrafter"/>
</dbReference>
<dbReference type="PANTHER" id="PTHR43048:SF4">
    <property type="entry name" value="RING-CLEAVING DIOXYGENASE-RELATED"/>
    <property type="match status" value="1"/>
</dbReference>
<dbReference type="Gene3D" id="3.10.180.10">
    <property type="entry name" value="2,3-Dihydroxybiphenyl 1,2-Dioxygenase, domain 1"/>
    <property type="match status" value="1"/>
</dbReference>
<reference evidence="3 4" key="1">
    <citation type="submission" date="2020-08" db="EMBL/GenBank/DDBJ databases">
        <title>Genomic Encyclopedia of Type Strains, Phase IV (KMG-IV): sequencing the most valuable type-strain genomes for metagenomic binning, comparative biology and taxonomic classification.</title>
        <authorList>
            <person name="Goeker M."/>
        </authorList>
    </citation>
    <scope>NUCLEOTIDE SEQUENCE [LARGE SCALE GENOMIC DNA]</scope>
    <source>
        <strain evidence="3 4">DSM 104969</strain>
    </source>
</reference>
<keyword evidence="1" id="KW-0479">Metal-binding</keyword>
<evidence type="ECO:0000313" key="4">
    <source>
        <dbReference type="Proteomes" id="UP000555103"/>
    </source>
</evidence>
<keyword evidence="4" id="KW-1185">Reference proteome</keyword>
<sequence>MKLIGIRLLVKNFDESFKFYSEKLGLKVTWGELGGAYASFDIGDNPDSLSIFPSNLMAEAIGNSDMPLPENSREKVAIILNVDNVDETYKELQLRGVEFINQPTDMGGWGMRTVHLRDVDGNLIELFSELARDKWDKDLLDDMEKFEK</sequence>
<organism evidence="3 4">
    <name type="scientific">Dysgonomonas hofstadii</name>
    <dbReference type="NCBI Taxonomy" id="637886"/>
    <lineage>
        <taxon>Bacteria</taxon>
        <taxon>Pseudomonadati</taxon>
        <taxon>Bacteroidota</taxon>
        <taxon>Bacteroidia</taxon>
        <taxon>Bacteroidales</taxon>
        <taxon>Dysgonomonadaceae</taxon>
        <taxon>Dysgonomonas</taxon>
    </lineage>
</organism>
<dbReference type="EMBL" id="JACIEP010000003">
    <property type="protein sequence ID" value="MBB4035049.1"/>
    <property type="molecule type" value="Genomic_DNA"/>
</dbReference>
<proteinExistence type="predicted"/>
<dbReference type="GO" id="GO:0016829">
    <property type="term" value="F:lyase activity"/>
    <property type="evidence" value="ECO:0007669"/>
    <property type="project" value="UniProtKB-KW"/>
</dbReference>
<keyword evidence="3" id="KW-0456">Lyase</keyword>
<dbReference type="InterPro" id="IPR051785">
    <property type="entry name" value="MMCE/EMCE_epimerase"/>
</dbReference>
<name>A0A840CK56_9BACT</name>
<dbReference type="InterPro" id="IPR029068">
    <property type="entry name" value="Glyas_Bleomycin-R_OHBP_Dase"/>
</dbReference>
<protein>
    <submittedName>
        <fullName evidence="3">Putative enzyme related to lactoylglutathione lyase</fullName>
    </submittedName>
</protein>
<evidence type="ECO:0000259" key="2">
    <source>
        <dbReference type="PROSITE" id="PS51819"/>
    </source>
</evidence>
<comment type="caution">
    <text evidence="3">The sequence shown here is derived from an EMBL/GenBank/DDBJ whole genome shotgun (WGS) entry which is preliminary data.</text>
</comment>
<dbReference type="AlphaFoldDB" id="A0A840CK56"/>
<gene>
    <name evidence="3" type="ORF">GGR21_000938</name>
</gene>
<evidence type="ECO:0000256" key="1">
    <source>
        <dbReference type="ARBA" id="ARBA00022723"/>
    </source>
</evidence>
<dbReference type="PROSITE" id="PS51819">
    <property type="entry name" value="VOC"/>
    <property type="match status" value="1"/>
</dbReference>
<dbReference type="GO" id="GO:0046872">
    <property type="term" value="F:metal ion binding"/>
    <property type="evidence" value="ECO:0007669"/>
    <property type="project" value="UniProtKB-KW"/>
</dbReference>
<dbReference type="PANTHER" id="PTHR43048">
    <property type="entry name" value="METHYLMALONYL-COA EPIMERASE"/>
    <property type="match status" value="1"/>
</dbReference>
<feature type="domain" description="VOC" evidence="2">
    <location>
        <begin position="2"/>
        <end position="129"/>
    </location>
</feature>